<dbReference type="InterPro" id="IPR006096">
    <property type="entry name" value="Glu/Leu/Phe/Val/Trp_DH_C"/>
</dbReference>
<dbReference type="KEGG" id="cwo:Cwoe_5610"/>
<reference evidence="8 9" key="1">
    <citation type="journal article" date="2010" name="Stand. Genomic Sci.">
        <title>Complete genome sequence of Conexibacter woesei type strain (ID131577).</title>
        <authorList>
            <person name="Pukall R."/>
            <person name="Lapidus A."/>
            <person name="Glavina Del Rio T."/>
            <person name="Copeland A."/>
            <person name="Tice H."/>
            <person name="Cheng J.-F."/>
            <person name="Lucas S."/>
            <person name="Chen F."/>
            <person name="Nolan M."/>
            <person name="Bruce D."/>
            <person name="Goodwin L."/>
            <person name="Pitluck S."/>
            <person name="Mavromatis K."/>
            <person name="Ivanova N."/>
            <person name="Ovchinnikova G."/>
            <person name="Pati A."/>
            <person name="Chen A."/>
            <person name="Palaniappan K."/>
            <person name="Land M."/>
            <person name="Hauser L."/>
            <person name="Chang Y.-J."/>
            <person name="Jeffries C.D."/>
            <person name="Chain P."/>
            <person name="Meincke L."/>
            <person name="Sims D."/>
            <person name="Brettin T."/>
            <person name="Detter J.C."/>
            <person name="Rohde M."/>
            <person name="Goeker M."/>
            <person name="Bristow J."/>
            <person name="Eisen J.A."/>
            <person name="Markowitz V."/>
            <person name="Kyrpides N.C."/>
            <person name="Klenk H.-P."/>
            <person name="Hugenholtz P."/>
        </authorList>
    </citation>
    <scope>NUCLEOTIDE SEQUENCE [LARGE SCALE GENOMIC DNA]</scope>
    <source>
        <strain evidence="9">DSM 14684 / CIP 108061 / JCM 11494 / NBRC 100937 / ID131577</strain>
    </source>
</reference>
<evidence type="ECO:0000313" key="8">
    <source>
        <dbReference type="EMBL" id="ADB54014.1"/>
    </source>
</evidence>
<evidence type="ECO:0000256" key="6">
    <source>
        <dbReference type="RuleBase" id="RU004417"/>
    </source>
</evidence>
<dbReference type="PRINTS" id="PR00082">
    <property type="entry name" value="GLFDHDRGNASE"/>
</dbReference>
<dbReference type="Gene3D" id="3.40.50.720">
    <property type="entry name" value="NAD(P)-binding Rossmann-like Domain"/>
    <property type="match status" value="1"/>
</dbReference>
<dbReference type="PIRSF" id="PIRSF000188">
    <property type="entry name" value="Phe_leu_dh"/>
    <property type="match status" value="1"/>
</dbReference>
<organism evidence="8 9">
    <name type="scientific">Conexibacter woesei (strain DSM 14684 / CCUG 47730 / CIP 108061 / JCM 11494 / NBRC 100937 / ID131577)</name>
    <dbReference type="NCBI Taxonomy" id="469383"/>
    <lineage>
        <taxon>Bacteria</taxon>
        <taxon>Bacillati</taxon>
        <taxon>Actinomycetota</taxon>
        <taxon>Thermoleophilia</taxon>
        <taxon>Solirubrobacterales</taxon>
        <taxon>Conexibacteraceae</taxon>
        <taxon>Conexibacter</taxon>
    </lineage>
</organism>
<evidence type="ECO:0000259" key="7">
    <source>
        <dbReference type="SMART" id="SM00839"/>
    </source>
</evidence>
<dbReference type="Pfam" id="PF02812">
    <property type="entry name" value="ELFV_dehydrog_N"/>
    <property type="match status" value="1"/>
</dbReference>
<proteinExistence type="inferred from homology"/>
<dbReference type="GO" id="GO:0000166">
    <property type="term" value="F:nucleotide binding"/>
    <property type="evidence" value="ECO:0007669"/>
    <property type="project" value="UniProtKB-KW"/>
</dbReference>
<dbReference type="InterPro" id="IPR016211">
    <property type="entry name" value="Glu/Phe/Leu/Val/Trp_DH_bac/arc"/>
</dbReference>
<dbReference type="eggNOG" id="COG0334">
    <property type="taxonomic scope" value="Bacteria"/>
</dbReference>
<comment type="similarity">
    <text evidence="1 6">Belongs to the Glu/Leu/Phe/Val dehydrogenases family.</text>
</comment>
<evidence type="ECO:0000256" key="2">
    <source>
        <dbReference type="ARBA" id="ARBA00023002"/>
    </source>
</evidence>
<sequence length="363" mass="37049">MTTTVGDALLRSLAWEHERVQLVHDPATGLQAVIAIHSTVLGPALGGLRFRRYAGGLPEALDDALRLSHAMTLKASAAGLDLGGGKAVIVDDGRDELRAARLVAFAGEIDRLGGAYITAEDIGTTTADMDLIAEHTPYVVGRSAHAGLGGDPSPDTARTVLGAMRAALAALDGDDALAGRTVGVIGLGKVGGHLAQLLAGAGTHVVGYDPAVAACARLQPLGVEIAAGADDVLARELDVLAPCAGGGLIDAELAARLRCRIVCGAANNPLQEEAAADALARRGIVSVPDFLANCGGLIHADAERRGDGDVARLEQRLAAAQARTRDVLIEARERGRPPEVVAETHALERIAAARTPALASAGA</sequence>
<dbReference type="InterPro" id="IPR029752">
    <property type="entry name" value="D-isomer_DH_CS1"/>
</dbReference>
<dbReference type="PANTHER" id="PTHR42722">
    <property type="entry name" value="LEUCINE DEHYDROGENASE"/>
    <property type="match status" value="1"/>
</dbReference>
<evidence type="ECO:0000313" key="9">
    <source>
        <dbReference type="Proteomes" id="UP000008229"/>
    </source>
</evidence>
<dbReference type="STRING" id="469383.Cwoe_5610"/>
<keyword evidence="5" id="KW-0547">Nucleotide-binding</keyword>
<dbReference type="EMBL" id="CP001854">
    <property type="protein sequence ID" value="ADB54014.1"/>
    <property type="molecule type" value="Genomic_DNA"/>
</dbReference>
<dbReference type="PROSITE" id="PS00065">
    <property type="entry name" value="D_2_HYDROXYACID_DH_1"/>
    <property type="match status" value="1"/>
</dbReference>
<dbReference type="SUPFAM" id="SSF51735">
    <property type="entry name" value="NAD(P)-binding Rossmann-fold domains"/>
    <property type="match status" value="1"/>
</dbReference>
<accession>D3F0T0</accession>
<dbReference type="InterPro" id="IPR036291">
    <property type="entry name" value="NAD(P)-bd_dom_sf"/>
</dbReference>
<protein>
    <submittedName>
        <fullName evidence="8">Glu/Leu/Phe/Val dehydrogenase dimerization region</fullName>
    </submittedName>
</protein>
<keyword evidence="2 6" id="KW-0560">Oxidoreductase</keyword>
<dbReference type="InterPro" id="IPR006097">
    <property type="entry name" value="Glu/Leu/Phe/Val/Trp_DH_dimer"/>
</dbReference>
<dbReference type="InterPro" id="IPR006095">
    <property type="entry name" value="Glu/Leu/Phe/Val/Trp_DH"/>
</dbReference>
<dbReference type="Gene3D" id="3.40.50.10860">
    <property type="entry name" value="Leucine Dehydrogenase, chain A, domain 1"/>
    <property type="match status" value="1"/>
</dbReference>
<reference evidence="9" key="2">
    <citation type="submission" date="2010-01" db="EMBL/GenBank/DDBJ databases">
        <title>The complete genome of Conexibacter woesei DSM 14684.</title>
        <authorList>
            <consortium name="US DOE Joint Genome Institute (JGI-PGF)"/>
            <person name="Lucas S."/>
            <person name="Copeland A."/>
            <person name="Lapidus A."/>
            <person name="Glavina del Rio T."/>
            <person name="Dalin E."/>
            <person name="Tice H."/>
            <person name="Bruce D."/>
            <person name="Goodwin L."/>
            <person name="Pitluck S."/>
            <person name="Kyrpides N."/>
            <person name="Mavromatis K."/>
            <person name="Ivanova N."/>
            <person name="Mikhailova N."/>
            <person name="Chertkov O."/>
            <person name="Brettin T."/>
            <person name="Detter J.C."/>
            <person name="Han C."/>
            <person name="Larimer F."/>
            <person name="Land M."/>
            <person name="Hauser L."/>
            <person name="Markowitz V."/>
            <person name="Cheng J.-F."/>
            <person name="Hugenholtz P."/>
            <person name="Woyke T."/>
            <person name="Wu D."/>
            <person name="Pukall R."/>
            <person name="Steenblock K."/>
            <person name="Schneider S."/>
            <person name="Klenk H.-P."/>
            <person name="Eisen J.A."/>
        </authorList>
    </citation>
    <scope>NUCLEOTIDE SEQUENCE [LARGE SCALE GENOMIC DNA]</scope>
    <source>
        <strain evidence="9">DSM 14684 / CIP 108061 / JCM 11494 / NBRC 100937 / ID131577</strain>
    </source>
</reference>
<dbReference type="RefSeq" id="WP_012937065.1">
    <property type="nucleotide sequence ID" value="NC_013739.1"/>
</dbReference>
<dbReference type="InterPro" id="IPR046346">
    <property type="entry name" value="Aminoacid_DH-like_N_sf"/>
</dbReference>
<dbReference type="SUPFAM" id="SSF53223">
    <property type="entry name" value="Aminoacid dehydrogenase-like, N-terminal domain"/>
    <property type="match status" value="1"/>
</dbReference>
<keyword evidence="9" id="KW-1185">Reference proteome</keyword>
<feature type="binding site" evidence="5">
    <location>
        <begin position="186"/>
        <end position="191"/>
    </location>
    <ligand>
        <name>NAD(+)</name>
        <dbReference type="ChEBI" id="CHEBI:57540"/>
    </ligand>
</feature>
<dbReference type="Pfam" id="PF00208">
    <property type="entry name" value="ELFV_dehydrog"/>
    <property type="match status" value="1"/>
</dbReference>
<evidence type="ECO:0000256" key="3">
    <source>
        <dbReference type="ARBA" id="ARBA00023027"/>
    </source>
</evidence>
<name>D3F0T0_CONWI</name>
<dbReference type="OrthoDB" id="9803297at2"/>
<evidence type="ECO:0000256" key="4">
    <source>
        <dbReference type="PIRSR" id="PIRSR000188-1"/>
    </source>
</evidence>
<keyword evidence="3 5" id="KW-0520">NAD</keyword>
<dbReference type="Proteomes" id="UP000008229">
    <property type="component" value="Chromosome"/>
</dbReference>
<dbReference type="PANTHER" id="PTHR42722:SF1">
    <property type="entry name" value="VALINE DEHYDROGENASE"/>
    <property type="match status" value="1"/>
</dbReference>
<feature type="active site" description="Proton donor/acceptor" evidence="4">
    <location>
        <position position="86"/>
    </location>
</feature>
<evidence type="ECO:0000256" key="5">
    <source>
        <dbReference type="PIRSR" id="PIRSR000188-2"/>
    </source>
</evidence>
<feature type="domain" description="Glutamate/phenylalanine/leucine/valine/L-tryptophan dehydrogenase C-terminal" evidence="7">
    <location>
        <begin position="150"/>
        <end position="358"/>
    </location>
</feature>
<gene>
    <name evidence="8" type="ordered locus">Cwoe_5610</name>
</gene>
<dbReference type="GO" id="GO:0006520">
    <property type="term" value="P:amino acid metabolic process"/>
    <property type="evidence" value="ECO:0007669"/>
    <property type="project" value="InterPro"/>
</dbReference>
<dbReference type="GO" id="GO:0016639">
    <property type="term" value="F:oxidoreductase activity, acting on the CH-NH2 group of donors, NAD or NADP as acceptor"/>
    <property type="evidence" value="ECO:0007669"/>
    <property type="project" value="InterPro"/>
</dbReference>
<dbReference type="SMART" id="SM00839">
    <property type="entry name" value="ELFV_dehydrog"/>
    <property type="match status" value="1"/>
</dbReference>
<dbReference type="AlphaFoldDB" id="D3F0T0"/>
<dbReference type="HOGENOM" id="CLU_025763_0_0_11"/>
<evidence type="ECO:0000256" key="1">
    <source>
        <dbReference type="ARBA" id="ARBA00006382"/>
    </source>
</evidence>